<dbReference type="CDD" id="cd06259">
    <property type="entry name" value="YdcF-like"/>
    <property type="match status" value="1"/>
</dbReference>
<dbReference type="InterPro" id="IPR051599">
    <property type="entry name" value="Cell_Envelope_Assoc"/>
</dbReference>
<organism evidence="3 4">
    <name type="scientific">Oceanisphaera profunda</name>
    <dbReference type="NCBI Taxonomy" id="1416627"/>
    <lineage>
        <taxon>Bacteria</taxon>
        <taxon>Pseudomonadati</taxon>
        <taxon>Pseudomonadota</taxon>
        <taxon>Gammaproteobacteria</taxon>
        <taxon>Aeromonadales</taxon>
        <taxon>Aeromonadaceae</taxon>
        <taxon>Oceanisphaera</taxon>
    </lineage>
</organism>
<feature type="domain" description="DUF218" evidence="2">
    <location>
        <begin position="93"/>
        <end position="260"/>
    </location>
</feature>
<gene>
    <name evidence="3" type="ORF">CBP31_01055</name>
</gene>
<sequence>MSACVGSVFLAKKWLGSLLLPLPLLLIISLIGLVLVLKQHKRSGVGLVLFAIMSLCLLSMRPVANALIAPLEAQYPPYLVDDSTPNSVPIQDIIVLGAAQVADLSLPLLSQLGSAGLARISEGIHLSLAYPNARLIVSGYAGGEGRSSAELYSAVAQSFGIAKSRIIELPLPQDTFEEAAAIAPLIKGRQALLVTSASHMPRAMRLFNGQGANPTAAPVGHLAKESLQHKESRAKLPLYTYLPKARYLERSETAWHEYLGLAWQKLNNSAERPAPSTQLRNED</sequence>
<feature type="transmembrane region" description="Helical" evidence="1">
    <location>
        <begin position="18"/>
        <end position="37"/>
    </location>
</feature>
<dbReference type="PANTHER" id="PTHR30336">
    <property type="entry name" value="INNER MEMBRANE PROTEIN, PROBABLE PERMEASE"/>
    <property type="match status" value="1"/>
</dbReference>
<dbReference type="PANTHER" id="PTHR30336:SF4">
    <property type="entry name" value="ENVELOPE BIOGENESIS FACTOR ELYC"/>
    <property type="match status" value="1"/>
</dbReference>
<evidence type="ECO:0000259" key="2">
    <source>
        <dbReference type="Pfam" id="PF02698"/>
    </source>
</evidence>
<name>A0A1Y0D1J2_9GAMM</name>
<feature type="transmembrane region" description="Helical" evidence="1">
    <location>
        <begin position="44"/>
        <end position="64"/>
    </location>
</feature>
<proteinExistence type="predicted"/>
<dbReference type="Proteomes" id="UP000243937">
    <property type="component" value="Chromosome"/>
</dbReference>
<dbReference type="GO" id="GO:0005886">
    <property type="term" value="C:plasma membrane"/>
    <property type="evidence" value="ECO:0007669"/>
    <property type="project" value="TreeGrafter"/>
</dbReference>
<dbReference type="InterPro" id="IPR003848">
    <property type="entry name" value="DUF218"/>
</dbReference>
<dbReference type="GO" id="GO:0000270">
    <property type="term" value="P:peptidoglycan metabolic process"/>
    <property type="evidence" value="ECO:0007669"/>
    <property type="project" value="TreeGrafter"/>
</dbReference>
<dbReference type="Pfam" id="PF02698">
    <property type="entry name" value="DUF218"/>
    <property type="match status" value="1"/>
</dbReference>
<evidence type="ECO:0000256" key="1">
    <source>
        <dbReference type="SAM" id="Phobius"/>
    </source>
</evidence>
<keyword evidence="4" id="KW-1185">Reference proteome</keyword>
<dbReference type="AlphaFoldDB" id="A0A1Y0D1J2"/>
<reference evidence="3 4" key="1">
    <citation type="journal article" date="2014" name="Int. J. Syst. Evol. Microbiol.">
        <title>Oceanisphaera profunda sp. nov., a marine bacterium isolated from deep-sea sediment, and emended description of the genus Oceanisphaera.</title>
        <authorList>
            <person name="Xu Z."/>
            <person name="Zhang X.Y."/>
            <person name="Su H.N."/>
            <person name="Yu Z.C."/>
            <person name="Liu C."/>
            <person name="Li H."/>
            <person name="Chen X.L."/>
            <person name="Song X.Y."/>
            <person name="Xie B.B."/>
            <person name="Qin Q.L."/>
            <person name="Zhou B.C."/>
            <person name="Shi M."/>
            <person name="Huang Y."/>
            <person name="Zhang Y.Z."/>
        </authorList>
    </citation>
    <scope>NUCLEOTIDE SEQUENCE [LARGE SCALE GENOMIC DNA]</scope>
    <source>
        <strain evidence="3 4">SM1222</strain>
    </source>
</reference>
<keyword evidence="1" id="KW-0472">Membrane</keyword>
<evidence type="ECO:0000313" key="4">
    <source>
        <dbReference type="Proteomes" id="UP000243937"/>
    </source>
</evidence>
<evidence type="ECO:0000313" key="3">
    <source>
        <dbReference type="EMBL" id="ART81392.1"/>
    </source>
</evidence>
<dbReference type="EMBL" id="CP021377">
    <property type="protein sequence ID" value="ART81392.1"/>
    <property type="molecule type" value="Genomic_DNA"/>
</dbReference>
<keyword evidence="1" id="KW-0812">Transmembrane</keyword>
<protein>
    <submittedName>
        <fullName evidence="3">Envelope biogenesis factor ElyC</fullName>
    </submittedName>
</protein>
<dbReference type="KEGG" id="opf:CBP31_01055"/>
<accession>A0A1Y0D1J2</accession>
<keyword evidence="1" id="KW-1133">Transmembrane helix</keyword>
<dbReference type="GO" id="GO:0043164">
    <property type="term" value="P:Gram-negative-bacterium-type cell wall biogenesis"/>
    <property type="evidence" value="ECO:0007669"/>
    <property type="project" value="TreeGrafter"/>
</dbReference>